<name>A0A1D2AHV1_ORNBR</name>
<evidence type="ECO:0000256" key="1">
    <source>
        <dbReference type="SAM" id="SignalP"/>
    </source>
</evidence>
<accession>A0A1D2AHV1</accession>
<feature type="non-terminal residue" evidence="2">
    <location>
        <position position="1"/>
    </location>
</feature>
<sequence>NRSILKMNFPLVILIAMPLLCIEALSVPDISQLQNLPATLRNIQGRMIDPVSMATSMLNPSGIQDMAKSVLGAGKK</sequence>
<evidence type="ECO:0000313" key="2">
    <source>
        <dbReference type="EMBL" id="JAT78777.1"/>
    </source>
</evidence>
<reference evidence="2" key="1">
    <citation type="submission" date="2016-07" db="EMBL/GenBank/DDBJ databases">
        <title>Salivary Glands transcriptome analysis on engorged females of Ornithodoros brasiliensis (Acari:Argasidae).</title>
        <authorList>
            <person name="Simons S.M."/>
            <person name="Carvalho E."/>
            <person name="Junqueira-de-Azevedo I."/>
            <person name="Ho P.L."/>
            <person name="Giovanni D."/>
            <person name="Mendonca R."/>
            <person name="Onofrio V."/>
            <person name="Landulfo G."/>
            <person name="Ramirez D."/>
            <person name="Barros-Battesti D."/>
        </authorList>
    </citation>
    <scope>NUCLEOTIDE SEQUENCE</scope>
    <source>
        <strain evidence="2">Female</strain>
        <tissue evidence="2">Salivary gland</tissue>
    </source>
</reference>
<dbReference type="EMBL" id="GETE01001109">
    <property type="protein sequence ID" value="JAT78777.1"/>
    <property type="molecule type" value="Transcribed_RNA"/>
</dbReference>
<keyword evidence="1" id="KW-0732">Signal</keyword>
<protein>
    <submittedName>
        <fullName evidence="2">Uncharacterized protein</fullName>
    </submittedName>
</protein>
<proteinExistence type="predicted"/>
<feature type="chain" id="PRO_5008901559" evidence="1">
    <location>
        <begin position="25"/>
        <end position="76"/>
    </location>
</feature>
<dbReference type="AlphaFoldDB" id="A0A1D2AHV1"/>
<feature type="signal peptide" evidence="1">
    <location>
        <begin position="1"/>
        <end position="24"/>
    </location>
</feature>
<organism evidence="2">
    <name type="scientific">Ornithodoros brasiliensis</name>
    <name type="common">Mouro tick</name>
    <dbReference type="NCBI Taxonomy" id="888526"/>
    <lineage>
        <taxon>Eukaryota</taxon>
        <taxon>Metazoa</taxon>
        <taxon>Ecdysozoa</taxon>
        <taxon>Arthropoda</taxon>
        <taxon>Chelicerata</taxon>
        <taxon>Arachnida</taxon>
        <taxon>Acari</taxon>
        <taxon>Parasitiformes</taxon>
        <taxon>Ixodida</taxon>
        <taxon>Ixodoidea</taxon>
        <taxon>Argasidae</taxon>
        <taxon>Ornithodorinae</taxon>
        <taxon>Ornithodoros</taxon>
    </lineage>
</organism>